<gene>
    <name evidence="1" type="ORF">GCK32_013063</name>
</gene>
<accession>A0AAN8IGG2</accession>
<reference evidence="1 2" key="1">
    <citation type="submission" date="2019-10" db="EMBL/GenBank/DDBJ databases">
        <title>Assembly and Annotation for the nematode Trichostrongylus colubriformis.</title>
        <authorList>
            <person name="Martin J."/>
        </authorList>
    </citation>
    <scope>NUCLEOTIDE SEQUENCE [LARGE SCALE GENOMIC DNA]</scope>
    <source>
        <strain evidence="1">G859</strain>
        <tissue evidence="1">Whole worm</tissue>
    </source>
</reference>
<comment type="caution">
    <text evidence="1">The sequence shown here is derived from an EMBL/GenBank/DDBJ whole genome shotgun (WGS) entry which is preliminary data.</text>
</comment>
<dbReference type="EMBL" id="WIXE01014977">
    <property type="protein sequence ID" value="KAK5973844.1"/>
    <property type="molecule type" value="Genomic_DNA"/>
</dbReference>
<dbReference type="Proteomes" id="UP001331761">
    <property type="component" value="Unassembled WGS sequence"/>
</dbReference>
<evidence type="ECO:0000313" key="2">
    <source>
        <dbReference type="Proteomes" id="UP001331761"/>
    </source>
</evidence>
<evidence type="ECO:0000313" key="1">
    <source>
        <dbReference type="EMBL" id="KAK5973844.1"/>
    </source>
</evidence>
<organism evidence="1 2">
    <name type="scientific">Trichostrongylus colubriformis</name>
    <name type="common">Black scour worm</name>
    <dbReference type="NCBI Taxonomy" id="6319"/>
    <lineage>
        <taxon>Eukaryota</taxon>
        <taxon>Metazoa</taxon>
        <taxon>Ecdysozoa</taxon>
        <taxon>Nematoda</taxon>
        <taxon>Chromadorea</taxon>
        <taxon>Rhabditida</taxon>
        <taxon>Rhabditina</taxon>
        <taxon>Rhabditomorpha</taxon>
        <taxon>Strongyloidea</taxon>
        <taxon>Trichostrongylidae</taxon>
        <taxon>Trichostrongylus</taxon>
    </lineage>
</organism>
<dbReference type="AlphaFoldDB" id="A0AAN8IGG2"/>
<protein>
    <submittedName>
        <fullName evidence="1">Uncharacterized protein</fullName>
    </submittedName>
</protein>
<sequence length="315" mass="36143">MKLKSSITIMMEQQKSIPVCEYPVRLHLIRDPERRRPPRALYVGRLRNGQTVAFVEDLVAPRLPSFNRTSNIYSRLIDFRNRPHKYMNQYNTDFTLYDHIYQLLYLVNHDDKGRQHCAVLRLSNLFPGNTGSQTLGTSLIHDFIIHEANKVRNGWMEDPYSEEVYYTTTDNGVTTVHALPMNRILSAFKDGSAGRKIISYSTDRTFLGVLGGVLYSQVLKYDHTTIFMRSIANSSTSLPAMSCGFTHQWNAENPGTPYLMIVRDWDYCQIRDGPLADPRTCLQEREQWMLTVGLKANSPDMLFGALLIVLIILVT</sequence>
<keyword evidence="2" id="KW-1185">Reference proteome</keyword>
<name>A0AAN8IGG2_TRICO</name>
<proteinExistence type="predicted"/>
<feature type="non-terminal residue" evidence="1">
    <location>
        <position position="315"/>
    </location>
</feature>